<feature type="compositionally biased region" description="Polar residues" evidence="1">
    <location>
        <begin position="23"/>
        <end position="34"/>
    </location>
</feature>
<dbReference type="Proteomes" id="UP001153365">
    <property type="component" value="Unassembled WGS sequence"/>
</dbReference>
<comment type="caution">
    <text evidence="2">The sequence shown here is derived from an EMBL/GenBank/DDBJ whole genome shotgun (WGS) entry which is preliminary data.</text>
</comment>
<proteinExistence type="predicted"/>
<gene>
    <name evidence="2" type="ORF">PPACK8108_LOCUS3050</name>
</gene>
<feature type="region of interest" description="Disordered" evidence="1">
    <location>
        <begin position="12"/>
        <end position="58"/>
    </location>
</feature>
<name>A0AAV0AJ77_PHAPC</name>
<accession>A0AAV0AJ77</accession>
<feature type="compositionally biased region" description="Basic and acidic residues" evidence="1">
    <location>
        <begin position="36"/>
        <end position="55"/>
    </location>
</feature>
<keyword evidence="3" id="KW-1185">Reference proteome</keyword>
<organism evidence="2 3">
    <name type="scientific">Phakopsora pachyrhizi</name>
    <name type="common">Asian soybean rust disease fungus</name>
    <dbReference type="NCBI Taxonomy" id="170000"/>
    <lineage>
        <taxon>Eukaryota</taxon>
        <taxon>Fungi</taxon>
        <taxon>Dikarya</taxon>
        <taxon>Basidiomycota</taxon>
        <taxon>Pucciniomycotina</taxon>
        <taxon>Pucciniomycetes</taxon>
        <taxon>Pucciniales</taxon>
        <taxon>Phakopsoraceae</taxon>
        <taxon>Phakopsora</taxon>
    </lineage>
</organism>
<evidence type="ECO:0000313" key="3">
    <source>
        <dbReference type="Proteomes" id="UP001153365"/>
    </source>
</evidence>
<evidence type="ECO:0000313" key="2">
    <source>
        <dbReference type="EMBL" id="CAH7668533.1"/>
    </source>
</evidence>
<protein>
    <submittedName>
        <fullName evidence="2">Uncharacterized protein</fullName>
    </submittedName>
</protein>
<dbReference type="EMBL" id="CALTRL010000540">
    <property type="protein sequence ID" value="CAH7668533.1"/>
    <property type="molecule type" value="Genomic_DNA"/>
</dbReference>
<dbReference type="AlphaFoldDB" id="A0AAV0AJ77"/>
<reference evidence="2" key="1">
    <citation type="submission" date="2022-06" db="EMBL/GenBank/DDBJ databases">
        <authorList>
            <consortium name="SYNGENTA / RWTH Aachen University"/>
        </authorList>
    </citation>
    <scope>NUCLEOTIDE SEQUENCE</scope>
</reference>
<sequence>MKLYDQHHFSNNTGISPELISTALPNGQSSNTSKDFLMKAHQGDKERKRTEEAHPADSLSVMLTDVPEDNQQMKRMIKAANWAAVCGTTDGIVFEAQLKVFIDYQLVIHKQPRAGV</sequence>
<evidence type="ECO:0000256" key="1">
    <source>
        <dbReference type="SAM" id="MobiDB-lite"/>
    </source>
</evidence>